<dbReference type="InterPro" id="IPR008160">
    <property type="entry name" value="Collagen"/>
</dbReference>
<feature type="compositionally biased region" description="Low complexity" evidence="1">
    <location>
        <begin position="34"/>
        <end position="55"/>
    </location>
</feature>
<dbReference type="AlphaFoldDB" id="A0A6J4HW15"/>
<proteinExistence type="predicted"/>
<evidence type="ECO:0000256" key="1">
    <source>
        <dbReference type="SAM" id="MobiDB-lite"/>
    </source>
</evidence>
<evidence type="ECO:0000313" key="2">
    <source>
        <dbReference type="EMBL" id="CAA9234419.1"/>
    </source>
</evidence>
<protein>
    <recommendedName>
        <fullName evidence="3">Phage tail fiber protein</fullName>
    </recommendedName>
</protein>
<reference evidence="2" key="1">
    <citation type="submission" date="2020-02" db="EMBL/GenBank/DDBJ databases">
        <authorList>
            <person name="Meier V. D."/>
        </authorList>
    </citation>
    <scope>NUCLEOTIDE SEQUENCE</scope>
    <source>
        <strain evidence="2">AVDCRST_MAG56</strain>
    </source>
</reference>
<evidence type="ECO:0008006" key="3">
    <source>
        <dbReference type="Google" id="ProtNLM"/>
    </source>
</evidence>
<feature type="region of interest" description="Disordered" evidence="1">
    <location>
        <begin position="31"/>
        <end position="73"/>
    </location>
</feature>
<dbReference type="Pfam" id="PF01391">
    <property type="entry name" value="Collagen"/>
    <property type="match status" value="1"/>
</dbReference>
<organism evidence="2">
    <name type="scientific">uncultured Cytophagales bacterium</name>
    <dbReference type="NCBI Taxonomy" id="158755"/>
    <lineage>
        <taxon>Bacteria</taxon>
        <taxon>Pseudomonadati</taxon>
        <taxon>Bacteroidota</taxon>
        <taxon>Sphingobacteriia</taxon>
        <taxon>Sphingobacteriales</taxon>
        <taxon>environmental samples</taxon>
    </lineage>
</organism>
<name>A0A6J4HW15_9SPHI</name>
<accession>A0A6J4HW15</accession>
<dbReference type="EMBL" id="CADCTQ010000106">
    <property type="protein sequence ID" value="CAA9234419.1"/>
    <property type="molecule type" value="Genomic_DNA"/>
</dbReference>
<gene>
    <name evidence="2" type="ORF">AVDCRST_MAG56-1090</name>
</gene>
<sequence>MFTPLQTIGRSIPKVFFLSLLVLATHCKGPDGDPGPTGKDGADGAAGPQGPQGAAGPQGGQGPQGTPGLNADQLASNGFIKGTIRGTRTDGTPFSETFNFTLTSGHQGFEKVNDNLHQLDIAWYESFNATGSSHITLLVENKGQSTQKVNIGVPTRDVDYNGFFVYWQTMVANNKLFQLRTNALFEQTSTLLPVSAIRNAAYKFVNNGTEFKQVNNAILGMGYYSALTDGSKVYFEYTGSSTYAFAYVEDAKGVLSDTSTLYGDLIYKYDSAKGAYKLYLGTTDLSETVITPADTQEITNYAYDPVTGALSFDYKVNIQALRTQNTTKHAIEVTGSVSAKVYDARVMRIGAK</sequence>
<feature type="compositionally biased region" description="Gly residues" evidence="1">
    <location>
        <begin position="56"/>
        <end position="65"/>
    </location>
</feature>